<dbReference type="Pfam" id="PF13185">
    <property type="entry name" value="GAF_2"/>
    <property type="match status" value="1"/>
</dbReference>
<dbReference type="SMART" id="SM00220">
    <property type="entry name" value="S_TKc"/>
    <property type="match status" value="1"/>
</dbReference>
<evidence type="ECO:0000256" key="5">
    <source>
        <dbReference type="ARBA" id="ARBA00022553"/>
    </source>
</evidence>
<feature type="region of interest" description="Disordered" evidence="14">
    <location>
        <begin position="2467"/>
        <end position="2572"/>
    </location>
</feature>
<keyword evidence="8" id="KW-0547">Nucleotide-binding</keyword>
<dbReference type="SUPFAM" id="SSF48452">
    <property type="entry name" value="TPR-like"/>
    <property type="match status" value="1"/>
</dbReference>
<dbReference type="EC" id="2.7.13.3" evidence="3"/>
<dbReference type="InterPro" id="IPR005467">
    <property type="entry name" value="His_kinase_dom"/>
</dbReference>
<comment type="catalytic activity">
    <reaction evidence="1">
        <text>ATP + protein L-histidine = ADP + protein N-phospho-L-histidine.</text>
        <dbReference type="EC" id="2.7.13.3"/>
    </reaction>
</comment>
<dbReference type="SMART" id="SM00448">
    <property type="entry name" value="REC"/>
    <property type="match status" value="1"/>
</dbReference>
<dbReference type="InterPro" id="IPR027417">
    <property type="entry name" value="P-loop_NTPase"/>
</dbReference>
<dbReference type="PRINTS" id="PR00344">
    <property type="entry name" value="BCTRLSENSOR"/>
</dbReference>
<evidence type="ECO:0000256" key="9">
    <source>
        <dbReference type="ARBA" id="ARBA00022777"/>
    </source>
</evidence>
<keyword evidence="19" id="KW-1185">Reference proteome</keyword>
<dbReference type="CDD" id="cd16922">
    <property type="entry name" value="HATPase_EvgS-ArcB-TorS-like"/>
    <property type="match status" value="1"/>
</dbReference>
<dbReference type="EMBL" id="JAQHRD010000004">
    <property type="protein sequence ID" value="KAJ6441882.1"/>
    <property type="molecule type" value="Genomic_DNA"/>
</dbReference>
<feature type="compositionally biased region" description="Basic and acidic residues" evidence="14">
    <location>
        <begin position="2406"/>
        <end position="2417"/>
    </location>
</feature>
<dbReference type="FunFam" id="3.30.565.10:FF:000010">
    <property type="entry name" value="Sensor histidine kinase RcsC"/>
    <property type="match status" value="1"/>
</dbReference>
<feature type="compositionally biased region" description="Pro residues" evidence="14">
    <location>
        <begin position="13"/>
        <end position="23"/>
    </location>
</feature>
<feature type="region of interest" description="Disordered" evidence="14">
    <location>
        <begin position="2385"/>
        <end position="2433"/>
    </location>
</feature>
<evidence type="ECO:0000256" key="6">
    <source>
        <dbReference type="ARBA" id="ARBA00022679"/>
    </source>
</evidence>
<dbReference type="PROSITE" id="PS50011">
    <property type="entry name" value="PROTEIN_KINASE_DOM"/>
    <property type="match status" value="1"/>
</dbReference>
<feature type="compositionally biased region" description="Polar residues" evidence="14">
    <location>
        <begin position="492"/>
        <end position="513"/>
    </location>
</feature>
<gene>
    <name evidence="18" type="ORF">O9K51_05433</name>
</gene>
<evidence type="ECO:0000256" key="7">
    <source>
        <dbReference type="ARBA" id="ARBA00022692"/>
    </source>
</evidence>
<keyword evidence="11" id="KW-1133">Transmembrane helix</keyword>
<feature type="region of interest" description="Disordered" evidence="14">
    <location>
        <begin position="705"/>
        <end position="750"/>
    </location>
</feature>
<evidence type="ECO:0000256" key="12">
    <source>
        <dbReference type="ARBA" id="ARBA00023136"/>
    </source>
</evidence>
<keyword evidence="6" id="KW-0808">Transferase</keyword>
<keyword evidence="5 13" id="KW-0597">Phosphoprotein</keyword>
<feature type="compositionally biased region" description="Basic residues" evidence="14">
    <location>
        <begin position="2500"/>
        <end position="2514"/>
    </location>
</feature>
<feature type="domain" description="Protein kinase" evidence="15">
    <location>
        <begin position="129"/>
        <end position="407"/>
    </location>
</feature>
<sequence>MDQAVLMPDDVLDPPPPPPPPPRLFERLRQIAGYTWDESKPPFHSTYDFWHVFGTRHVSASSPPPSLRHNESSPGSVSKMPTGRPSQSDHGHERQPAPSESQSTETPRTPQHHPPPTPTLSVPSNEASQIEEPVVARISFHAIREERAFQIAKSVITTADPYGDHIVKPLDLIRLNPAAGDRGVIVVAIYAHPGRNYLFRVLDMGPASYIAEKHGDTYVSSPSKTPRTLEPSINLEDFLDFAIGATQCLEILHHGQGMIHGEIRGDAFHYNIEENKVRIVSFGSGIRSFEHGLTSTGWSSLSKELGAKNKLLYISPEQTGRMPAEPDTRTDIYSLGVLLWTLLTQQPVYGGDTPLDIVQGVLGRRIPNVASVRMDIPDVIGRIIQKCTAKNIADRYHSASGLRHDLVMVQDLLGDGDSTALKDMKIGTKDVSSFFMLPGSMIGRTEERNELLKVIDRVARSHAMSGRGAASRFSDGSSLTNEAIIGDDMSSEGASSADGTNRRSGSFTQTTSSDPKHARSSFHPSFLSDTQTLSNETISSSHSGAHGRSGRPWERHQSMSIDAGSAVESLGLEAGRSGITDSSASSLSRQLGNAKFRRRGHCEVVTIQGAGGLGKSFLVQSVLPEARRRGYCATAKFDTSRRTAFGPLLKLLSSLFKQVWGERNTETPFHQGLKQYVRPVWPMLHRALGLPEFLLGPPEVGPGRSVSSLHGSISSVPRSNGKAGIKRRGSSPGSSPRPLSHSSSIGTQSSQDYLCAGTSTKTTRLMNVCLDILRVFTTHKFICFCLDDIHFADDESLELITQIIGAKMKMIIIMTYRPEELSAERMESIICPPELDGAHEQNRLSNANVSKATEAPRNKRPAITRITLSPMTEDDILEYVSTTLSRPKDEILSLALVIQSKTAGNPFYMREMLSACHRKKCIWYDYRDSQWHFDLDRLFAQFQGEKDYDVLDTGFITQRLGELPPAARAVLAWAALLGNSFSFELISRLMQGEFEFDDGGPMKCAPEFPQQAYSEGDAIAGLQAAIQAYIIVPSESEDRFRFAHDRYVHASAALRECNTRRMHFIISQTLLKYYAVEARQKDSTAAHICAALCLIKERLSARQGFRKLLLDCAQAATENGARPTAAKYYGAAIKLLQDAPWEDEADDVSYDETMQLHLRAAECYLFMGQLSAANDLLSIVFENAKTAVDKAPAYVLQSRIFAQNGNALAAFISLKECLSALGVPLDDQPTYEKCDERFEKLAKQIKASDREDLLRPKKTSDSVIASIGAVLAETTAAAWWSDCLHFYHLTLVMLEMHLSRGAFPQSGMAFLHLGVVALTRFGQAQFAVELGSICQDLLYQARDAFSMARGQMLHACFLGHIHYSMPLSISQMEDAIELASVGGDRMSTILSYGLCASAKLFASENCADLEGFCQYGCEDIPNWSYDTRGGALLIGIRQLCRALQGKTYIHDAVGVMSDEQHDGILYKNWLMSQTQESNRSSLFYESLELVALFLFGHYERAVTIGKACTEKLAMLWSARNSRLILLFYGLARSGKLLRNMQDPRSLAEDFTTETKETIDELRRFVGMMEEWSVVSDVNYRSWSRLLDAQIAELSNNHGQAVQHYEEALDHAAEHDFIFEEALGNYLMAGFFVRRKARRSARAALQEAIGLYRQISASGVAKTIEDEHSLLLHGPTRNHRSNEVGVQTDFVADAPSVRYRTAEGEEGEELTQVPSNVMSDLRGDRIGAWRGSMHVPAEDGVGLPALDMIDLHAILVSSQVISSVLQVDELLKTMCDVVLQTCGSSATRAAIVVQETTDGHWYVAASGDPERGASAHNPGMPLCGTSLIAENVVLYCSRFLESVFIPDLIADERFGNVSESWVQRNPLGKAIIALPICHGTKPLLGVLYLEGEPGSFTDRNVTVLQLLVNQIGISYSNALSMKNVEKISAENRSMVSVQKRALAKALEAETKAKNAEAEAKRNVKLAEEAAKAKSIFLANVSHELRTPLNGVIGNSELLRDSSLNREQLEMADSIRVSADLLLTVINDILDFSKMEADKMKLYIIAFNPEEMVREVVRAVSYSNREKTSKKNVKIIQDINLPPMLIYGDPIRLHQVLGNLIGNSLKFTEDGAITIGARLDSDTKEKATLTFWVRDTGIGIPPQQLAKLFQPFSQADASTARKYGGSGLGLSICKSLIEIMMQGKIQLESEETVGTTAWFTVTFDKAKPDVSAGDAQSKGSPPIDRYSAAVTPAERASSPNPYIDLTKISKEDVRICVAEDNPINQKIAIQYVQRLGYTSVSAYENGLKAVEGLRQKAREGNPYHIVLMDVQMPVLDGYEATKLLRKDSLEAVRKVLVIAMTASAIQGDREKCLAAGMNDYLAKPVRSEVLKKKLDAYVSTAKSNLSGFAHDPPSPLEMPKPQANGALSRRDARSTRDRIPGITISDPMQDDAVYNMPLDSAGFSANDSPIYARNHDHDESSFFPRVEDMQRGNASSAAANEGGGGGGDETSDAAAAEAASSHHQHLQKRQPRKLTKSRGNSETRLERPSPAEQQQQQLQQLAERPKGVLTKKPPVQGQPTEDGISDGGSSSPPQ</sequence>
<dbReference type="SUPFAM" id="SSF47384">
    <property type="entry name" value="Homodimeric domain of signal transducing histidine kinase"/>
    <property type="match status" value="1"/>
</dbReference>
<evidence type="ECO:0000256" key="4">
    <source>
        <dbReference type="ARBA" id="ARBA00022475"/>
    </source>
</evidence>
<keyword evidence="12" id="KW-0472">Membrane</keyword>
<dbReference type="SUPFAM" id="SSF56112">
    <property type="entry name" value="Protein kinase-like (PK-like)"/>
    <property type="match status" value="1"/>
</dbReference>
<comment type="caution">
    <text evidence="18">The sequence shown here is derived from an EMBL/GenBank/DDBJ whole genome shotgun (WGS) entry which is preliminary data.</text>
</comment>
<evidence type="ECO:0000259" key="15">
    <source>
        <dbReference type="PROSITE" id="PS50011"/>
    </source>
</evidence>
<evidence type="ECO:0000259" key="16">
    <source>
        <dbReference type="PROSITE" id="PS50109"/>
    </source>
</evidence>
<dbReference type="Gene3D" id="1.10.287.130">
    <property type="match status" value="1"/>
</dbReference>
<dbReference type="SUPFAM" id="SSF55874">
    <property type="entry name" value="ATPase domain of HSP90 chaperone/DNA topoisomerase II/histidine kinase"/>
    <property type="match status" value="1"/>
</dbReference>
<dbReference type="SMART" id="SM00388">
    <property type="entry name" value="HisKA"/>
    <property type="match status" value="1"/>
</dbReference>
<proteinExistence type="predicted"/>
<dbReference type="InterPro" id="IPR011006">
    <property type="entry name" value="CheY-like_superfamily"/>
</dbReference>
<dbReference type="Gene3D" id="3.30.565.10">
    <property type="entry name" value="Histidine kinase-like ATPase, C-terminal domain"/>
    <property type="match status" value="1"/>
</dbReference>
<name>A0AB34FRF1_9HYPO</name>
<dbReference type="FunFam" id="1.10.287.130:FF:000003">
    <property type="entry name" value="Histidine kinase"/>
    <property type="match status" value="1"/>
</dbReference>
<dbReference type="GO" id="GO:0000155">
    <property type="term" value="F:phosphorelay sensor kinase activity"/>
    <property type="evidence" value="ECO:0007669"/>
    <property type="project" value="InterPro"/>
</dbReference>
<dbReference type="Pfam" id="PF13191">
    <property type="entry name" value="AAA_16"/>
    <property type="match status" value="1"/>
</dbReference>
<dbReference type="SUPFAM" id="SSF52172">
    <property type="entry name" value="CheY-like"/>
    <property type="match status" value="1"/>
</dbReference>
<dbReference type="CDD" id="cd00082">
    <property type="entry name" value="HisKA"/>
    <property type="match status" value="1"/>
</dbReference>
<keyword evidence="9 18" id="KW-0418">Kinase</keyword>
<feature type="domain" description="Response regulatory" evidence="17">
    <location>
        <begin position="2252"/>
        <end position="2376"/>
    </location>
</feature>
<dbReference type="InterPro" id="IPR004358">
    <property type="entry name" value="Sig_transdc_His_kin-like_C"/>
</dbReference>
<keyword evidence="7" id="KW-0812">Transmembrane</keyword>
<feature type="compositionally biased region" description="Low complexity" evidence="14">
    <location>
        <begin position="730"/>
        <end position="750"/>
    </location>
</feature>
<dbReference type="Pfam" id="PF00512">
    <property type="entry name" value="HisKA"/>
    <property type="match status" value="1"/>
</dbReference>
<feature type="compositionally biased region" description="Low complexity" evidence="14">
    <location>
        <begin position="705"/>
        <end position="715"/>
    </location>
</feature>
<dbReference type="PANTHER" id="PTHR43047:SF46">
    <property type="entry name" value="HISTIDINE KINASE_RESPONSE REGULATOR, PUTATIVE (AFU_ORTHOLOGUE AFUA_3G12550)-RELATED"/>
    <property type="match status" value="1"/>
</dbReference>
<evidence type="ECO:0000256" key="10">
    <source>
        <dbReference type="ARBA" id="ARBA00022840"/>
    </source>
</evidence>
<dbReference type="InterPro" id="IPR036890">
    <property type="entry name" value="HATPase_C_sf"/>
</dbReference>
<feature type="region of interest" description="Disordered" evidence="14">
    <location>
        <begin position="486"/>
        <end position="556"/>
    </location>
</feature>
<evidence type="ECO:0000256" key="13">
    <source>
        <dbReference type="PROSITE-ProRule" id="PRU00169"/>
    </source>
</evidence>
<dbReference type="InterPro" id="IPR003018">
    <property type="entry name" value="GAF"/>
</dbReference>
<dbReference type="GO" id="GO:0005886">
    <property type="term" value="C:plasma membrane"/>
    <property type="evidence" value="ECO:0007669"/>
    <property type="project" value="UniProtKB-SubCell"/>
</dbReference>
<dbReference type="GO" id="GO:0005524">
    <property type="term" value="F:ATP binding"/>
    <property type="evidence" value="ECO:0007669"/>
    <property type="project" value="UniProtKB-KW"/>
</dbReference>
<evidence type="ECO:0000256" key="3">
    <source>
        <dbReference type="ARBA" id="ARBA00012438"/>
    </source>
</evidence>
<reference evidence="18" key="1">
    <citation type="submission" date="2023-01" db="EMBL/GenBank/DDBJ databases">
        <title>The growth and conidiation of Purpureocillium lavendulum are regulated by nitrogen source and histone H3K14 acetylation.</title>
        <authorList>
            <person name="Tang P."/>
            <person name="Han J."/>
            <person name="Zhang C."/>
            <person name="Tang P."/>
            <person name="Qi F."/>
            <person name="Zhang K."/>
            <person name="Liang L."/>
        </authorList>
    </citation>
    <scope>NUCLEOTIDE SEQUENCE</scope>
    <source>
        <strain evidence="18">YMF1.00683</strain>
    </source>
</reference>
<dbReference type="GO" id="GO:0009927">
    <property type="term" value="F:histidine phosphotransfer kinase activity"/>
    <property type="evidence" value="ECO:0007669"/>
    <property type="project" value="TreeGrafter"/>
</dbReference>
<dbReference type="SMART" id="SM00387">
    <property type="entry name" value="HATPase_c"/>
    <property type="match status" value="1"/>
</dbReference>
<dbReference type="SUPFAM" id="SSF52540">
    <property type="entry name" value="P-loop containing nucleoside triphosphate hydrolases"/>
    <property type="match status" value="1"/>
</dbReference>
<dbReference type="FunFam" id="3.40.50.2300:FF:000285">
    <property type="entry name" value="Putative sensor histidine kinase/response regulator"/>
    <property type="match status" value="1"/>
</dbReference>
<dbReference type="FunFam" id="1.10.510.10:FF:000579">
    <property type="entry name" value="Sensor histidine kinase/response regulator, putative"/>
    <property type="match status" value="1"/>
</dbReference>
<feature type="region of interest" description="Disordered" evidence="14">
    <location>
        <begin position="1"/>
        <end position="25"/>
    </location>
</feature>
<dbReference type="InterPro" id="IPR003661">
    <property type="entry name" value="HisK_dim/P_dom"/>
</dbReference>
<comment type="subcellular location">
    <subcellularLocation>
        <location evidence="2">Cell membrane</location>
        <topology evidence="2">Multi-pass membrane protein</topology>
    </subcellularLocation>
</comment>
<dbReference type="PROSITE" id="PS50110">
    <property type="entry name" value="RESPONSE_REGULATORY"/>
    <property type="match status" value="1"/>
</dbReference>
<dbReference type="Pfam" id="PF00072">
    <property type="entry name" value="Response_reg"/>
    <property type="match status" value="1"/>
</dbReference>
<feature type="region of interest" description="Disordered" evidence="14">
    <location>
        <begin position="58"/>
        <end position="128"/>
    </location>
</feature>
<dbReference type="Proteomes" id="UP001163105">
    <property type="component" value="Unassembled WGS sequence"/>
</dbReference>
<dbReference type="Gene3D" id="3.40.50.2300">
    <property type="match status" value="1"/>
</dbReference>
<dbReference type="Gene3D" id="1.10.510.10">
    <property type="entry name" value="Transferase(Phosphotransferase) domain 1"/>
    <property type="match status" value="1"/>
</dbReference>
<evidence type="ECO:0000256" key="14">
    <source>
        <dbReference type="SAM" id="MobiDB-lite"/>
    </source>
</evidence>
<dbReference type="SUPFAM" id="SSF55781">
    <property type="entry name" value="GAF domain-like"/>
    <property type="match status" value="1"/>
</dbReference>
<dbReference type="InterPro" id="IPR011009">
    <property type="entry name" value="Kinase-like_dom_sf"/>
</dbReference>
<accession>A0AB34FRF1</accession>
<protein>
    <recommendedName>
        <fullName evidence="3">histidine kinase</fullName>
        <ecNumber evidence="3">2.7.13.3</ecNumber>
    </recommendedName>
</protein>
<dbReference type="InterPro" id="IPR029016">
    <property type="entry name" value="GAF-like_dom_sf"/>
</dbReference>
<dbReference type="Gene3D" id="3.30.450.40">
    <property type="match status" value="1"/>
</dbReference>
<dbReference type="InterPro" id="IPR036097">
    <property type="entry name" value="HisK_dim/P_sf"/>
</dbReference>
<feature type="domain" description="Histidine kinase" evidence="16">
    <location>
        <begin position="1978"/>
        <end position="2203"/>
    </location>
</feature>
<evidence type="ECO:0000259" key="17">
    <source>
        <dbReference type="PROSITE" id="PS50110"/>
    </source>
</evidence>
<evidence type="ECO:0000313" key="18">
    <source>
        <dbReference type="EMBL" id="KAJ6441882.1"/>
    </source>
</evidence>
<evidence type="ECO:0000256" key="8">
    <source>
        <dbReference type="ARBA" id="ARBA00022741"/>
    </source>
</evidence>
<dbReference type="PANTHER" id="PTHR43047">
    <property type="entry name" value="TWO-COMPONENT HISTIDINE PROTEIN KINASE"/>
    <property type="match status" value="1"/>
</dbReference>
<feature type="compositionally biased region" description="Basic and acidic residues" evidence="14">
    <location>
        <begin position="2517"/>
        <end position="2527"/>
    </location>
</feature>
<feature type="region of interest" description="Disordered" evidence="14">
    <location>
        <begin position="2207"/>
        <end position="2235"/>
    </location>
</feature>
<evidence type="ECO:0000256" key="1">
    <source>
        <dbReference type="ARBA" id="ARBA00000085"/>
    </source>
</evidence>
<organism evidence="18 19">
    <name type="scientific">Purpureocillium lavendulum</name>
    <dbReference type="NCBI Taxonomy" id="1247861"/>
    <lineage>
        <taxon>Eukaryota</taxon>
        <taxon>Fungi</taxon>
        <taxon>Dikarya</taxon>
        <taxon>Ascomycota</taxon>
        <taxon>Pezizomycotina</taxon>
        <taxon>Sordariomycetes</taxon>
        <taxon>Hypocreomycetidae</taxon>
        <taxon>Hypocreales</taxon>
        <taxon>Ophiocordycipitaceae</taxon>
        <taxon>Purpureocillium</taxon>
    </lineage>
</organism>
<dbReference type="Pfam" id="PF02518">
    <property type="entry name" value="HATPase_c"/>
    <property type="match status" value="1"/>
</dbReference>
<dbReference type="InterPro" id="IPR011990">
    <property type="entry name" value="TPR-like_helical_dom_sf"/>
</dbReference>
<feature type="modified residue" description="4-aspartylphosphate" evidence="13">
    <location>
        <position position="2307"/>
    </location>
</feature>
<evidence type="ECO:0000256" key="11">
    <source>
        <dbReference type="ARBA" id="ARBA00022989"/>
    </source>
</evidence>
<evidence type="ECO:0000313" key="19">
    <source>
        <dbReference type="Proteomes" id="UP001163105"/>
    </source>
</evidence>
<dbReference type="CDD" id="cd17546">
    <property type="entry name" value="REC_hyHK_CKI1_RcsC-like"/>
    <property type="match status" value="1"/>
</dbReference>
<dbReference type="InterPro" id="IPR001789">
    <property type="entry name" value="Sig_transdc_resp-reg_receiver"/>
</dbReference>
<feature type="compositionally biased region" description="Polar residues" evidence="14">
    <location>
        <begin position="527"/>
        <end position="538"/>
    </location>
</feature>
<keyword evidence="10" id="KW-0067">ATP-binding</keyword>
<dbReference type="PROSITE" id="PS50109">
    <property type="entry name" value="HIS_KIN"/>
    <property type="match status" value="1"/>
</dbReference>
<dbReference type="InterPro" id="IPR041664">
    <property type="entry name" value="AAA_16"/>
</dbReference>
<keyword evidence="4" id="KW-1003">Cell membrane</keyword>
<dbReference type="InterPro" id="IPR000719">
    <property type="entry name" value="Prot_kinase_dom"/>
</dbReference>
<dbReference type="InterPro" id="IPR003594">
    <property type="entry name" value="HATPase_dom"/>
</dbReference>
<dbReference type="FunFam" id="3.30.450.40:FF:000044">
    <property type="entry name" value="Putative sensor histidine kinase/response regulator"/>
    <property type="match status" value="1"/>
</dbReference>
<feature type="compositionally biased region" description="Low complexity" evidence="14">
    <location>
        <begin position="2490"/>
        <end position="2499"/>
    </location>
</feature>
<evidence type="ECO:0000256" key="2">
    <source>
        <dbReference type="ARBA" id="ARBA00004651"/>
    </source>
</evidence>